<dbReference type="EMBL" id="CP022983">
    <property type="protein sequence ID" value="ASV67789.1"/>
    <property type="molecule type" value="Genomic_DNA"/>
</dbReference>
<proteinExistence type="predicted"/>
<dbReference type="Gene3D" id="3.10.450.310">
    <property type="match status" value="1"/>
</dbReference>
<dbReference type="Proteomes" id="UP000215137">
    <property type="component" value="Chromosome"/>
</dbReference>
<dbReference type="Gene3D" id="3.30.310.160">
    <property type="entry name" value="YycH protein, domain 2"/>
    <property type="match status" value="1"/>
</dbReference>
<dbReference type="GeneID" id="97218398"/>
<name>A0A248TI35_9BACI</name>
<dbReference type="KEGG" id="bko:CKF48_11010"/>
<feature type="transmembrane region" description="Helical" evidence="1">
    <location>
        <begin position="9"/>
        <end position="28"/>
    </location>
</feature>
<organism evidence="3 4">
    <name type="scientific">Cytobacillus kochii</name>
    <dbReference type="NCBI Taxonomy" id="859143"/>
    <lineage>
        <taxon>Bacteria</taxon>
        <taxon>Bacillati</taxon>
        <taxon>Bacillota</taxon>
        <taxon>Bacilli</taxon>
        <taxon>Bacillales</taxon>
        <taxon>Bacillaceae</taxon>
        <taxon>Cytobacillus</taxon>
    </lineage>
</organism>
<evidence type="ECO:0000256" key="1">
    <source>
        <dbReference type="SAM" id="Phobius"/>
    </source>
</evidence>
<keyword evidence="1" id="KW-1133">Transmembrane helix</keyword>
<sequence>MTYEKIKNILLIILVGCSILLTFNLWTYRPNLTPVENPGQAIEPIGDDKEYSEVIRPSQLIHFYDDKKIGTTLSAEIDQITNDMNKWELLNLANVSNDIGSLHEWIEESGHSIMVYPDDVSLNAFREVMPNIDKNATDFSFDTMMIDTTSIEDDVGLAYFISRDQGTVYRGEVQGPSMADFRTKYYETASEDEDFYSLLGYKGQNDRVIYVPDEHIPVSTQRIYLMDKIKPRTLMESLFSDPSVVQESTTQPSMIEYTDSTSIMRVYEDRNMISYKNISSVVGDEFVGMNLLRRSIDFMNAHKGWTGNYRYFEEVPESNKVVFRLFHNQQGIPIFSDYHRAKIEVELGDTDINEYTRSNFALGTIVSGGEESRLLSGKEVIEEIEQLPNFERNLLQDVTVAYEMKVEKNVATTNSEIINLQPAWYYRYNNEWKKFTKDEFIPN</sequence>
<dbReference type="Pfam" id="PF07435">
    <property type="entry name" value="YycH"/>
    <property type="match status" value="1"/>
</dbReference>
<dbReference type="OrthoDB" id="2382185at2"/>
<dbReference type="AlphaFoldDB" id="A0A248TI35"/>
<accession>A0A248TI35</accession>
<evidence type="ECO:0000313" key="3">
    <source>
        <dbReference type="EMBL" id="ASV67789.1"/>
    </source>
</evidence>
<reference evidence="3 4" key="1">
    <citation type="submission" date="2017-08" db="EMBL/GenBank/DDBJ databases">
        <title>Complete Genome Sequence of Bacillus kochii Oregon-R-modENCODE STRAIN BDGP4, isolated from Drosophila melanogaster gut.</title>
        <authorList>
            <person name="Wan K.H."/>
            <person name="Yu C."/>
            <person name="Park S."/>
            <person name="Hammonds A.S."/>
            <person name="Booth B.W."/>
            <person name="Celniker S.E."/>
        </authorList>
    </citation>
    <scope>NUCLEOTIDE SEQUENCE [LARGE SCALE GENOMIC DNA]</scope>
    <source>
        <strain evidence="3 4">BDGP4</strain>
    </source>
</reference>
<keyword evidence="4" id="KW-1185">Reference proteome</keyword>
<dbReference type="CDD" id="cd15787">
    <property type="entry name" value="YycH_N"/>
    <property type="match status" value="1"/>
</dbReference>
<dbReference type="RefSeq" id="WP_095371358.1">
    <property type="nucleotide sequence ID" value="NZ_CP022983.1"/>
</dbReference>
<evidence type="ECO:0000313" key="4">
    <source>
        <dbReference type="Proteomes" id="UP000215137"/>
    </source>
</evidence>
<keyword evidence="1" id="KW-0812">Transmembrane</keyword>
<feature type="domain" description="Regulatory protein YycH" evidence="2">
    <location>
        <begin position="4"/>
        <end position="435"/>
    </location>
</feature>
<protein>
    <recommendedName>
        <fullName evidence="2">Regulatory protein YycH domain-containing protein</fullName>
    </recommendedName>
</protein>
<dbReference type="InterPro" id="IPR042274">
    <property type="entry name" value="YycH/YycI_2"/>
</dbReference>
<keyword evidence="1" id="KW-0472">Membrane</keyword>
<evidence type="ECO:0000259" key="2">
    <source>
        <dbReference type="Pfam" id="PF07435"/>
    </source>
</evidence>
<dbReference type="InterPro" id="IPR009996">
    <property type="entry name" value="YycH"/>
</dbReference>
<gene>
    <name evidence="3" type="ORF">CKF48_11010</name>
</gene>